<evidence type="ECO:0000313" key="6">
    <source>
        <dbReference type="EMBL" id="GGA34345.1"/>
    </source>
</evidence>
<dbReference type="SUPFAM" id="SSF55781">
    <property type="entry name" value="GAF domain-like"/>
    <property type="match status" value="1"/>
</dbReference>
<keyword evidence="4" id="KW-0802">TPR repeat</keyword>
<dbReference type="Proteomes" id="UP000628017">
    <property type="component" value="Unassembled WGS sequence"/>
</dbReference>
<dbReference type="InterPro" id="IPR000792">
    <property type="entry name" value="Tscrpt_reg_LuxR_C"/>
</dbReference>
<dbReference type="Gene3D" id="1.10.10.10">
    <property type="entry name" value="Winged helix-like DNA-binding domain superfamily/Winged helix DNA-binding domain"/>
    <property type="match status" value="1"/>
</dbReference>
<dbReference type="PRINTS" id="PR00038">
    <property type="entry name" value="HTHLUXR"/>
</dbReference>
<dbReference type="InterPro" id="IPR016032">
    <property type="entry name" value="Sig_transdc_resp-reg_C-effctor"/>
</dbReference>
<dbReference type="PROSITE" id="PS50005">
    <property type="entry name" value="TPR"/>
    <property type="match status" value="1"/>
</dbReference>
<dbReference type="GO" id="GO:0003677">
    <property type="term" value="F:DNA binding"/>
    <property type="evidence" value="ECO:0007669"/>
    <property type="project" value="UniProtKB-KW"/>
</dbReference>
<keyword evidence="3" id="KW-0804">Transcription</keyword>
<evidence type="ECO:0000256" key="1">
    <source>
        <dbReference type="ARBA" id="ARBA00023015"/>
    </source>
</evidence>
<dbReference type="Pfam" id="PF13185">
    <property type="entry name" value="GAF_2"/>
    <property type="match status" value="1"/>
</dbReference>
<dbReference type="SUPFAM" id="SSF48452">
    <property type="entry name" value="TPR-like"/>
    <property type="match status" value="1"/>
</dbReference>
<dbReference type="EMBL" id="BMKA01000016">
    <property type="protein sequence ID" value="GGA34345.1"/>
    <property type="molecule type" value="Genomic_DNA"/>
</dbReference>
<sequence>MEQAKEALSDREHEVATAYVDGQNYKEIARTLGIAPSTVRTHLRTVYRKLGVTSRTELTQTLDAQTGATSPTQRNDADLIAELSLELDEAVRRERILARVLRIISQQGHSLDAVIGAVLDHALEICEAEFGILFEYHGDLRFRAKQSRNITPIFGGWLEEQGIFAADPETGLGRVATRLTTVNITDVRGENIYQEGAPLRIATADLGQARSFVAIPIMWGDKLLGAFTVYRTRLHPFDDRTLELAQLFADQAAIAIENARSQPGGKLHIENSDIPSASDSISELPLLAILPFRAIDEDDATAPAIGRRLASSISMELASSPLFRIIDPASSFSSKVAHMTPMQTAELLGARLIVSGSIRGLPDGGYRIAPTLHEAGRPAPIWNELFTSPDSNTNALFESLLTRLCAAIGTGVERQLLDAAKARRSKSQSAMDHFLEGLELHHLHGSGGFLMARQHFETALDLDTDFARARAALAITFVREWFWNSDRLDLLDIAEKHARTAVVLAPQDPWSQTVWGVVALYNRQHDIAAASFDRAMEAAPYDSYVVSRAALGKFYSGDFEAAIELFQRAIKLDPLHADRQRGMLGHAYFHTGQHDLAIANLKVIEKPLAWELVWLACCQAIIGDAEHYTTVERYRASVQISSVRYEARARPFKDDADMRKLEAAMQNAGII</sequence>
<comment type="caution">
    <text evidence="6">The sequence shown here is derived from an EMBL/GenBank/DDBJ whole genome shotgun (WGS) entry which is preliminary data.</text>
</comment>
<evidence type="ECO:0000256" key="3">
    <source>
        <dbReference type="ARBA" id="ARBA00023163"/>
    </source>
</evidence>
<dbReference type="InterPro" id="IPR036388">
    <property type="entry name" value="WH-like_DNA-bd_sf"/>
</dbReference>
<keyword evidence="2" id="KW-0238">DNA-binding</keyword>
<reference evidence="6" key="1">
    <citation type="journal article" date="2014" name="Int. J. Syst. Evol. Microbiol.">
        <title>Complete genome sequence of Corynebacterium casei LMG S-19264T (=DSM 44701T), isolated from a smear-ripened cheese.</title>
        <authorList>
            <consortium name="US DOE Joint Genome Institute (JGI-PGF)"/>
            <person name="Walter F."/>
            <person name="Albersmeier A."/>
            <person name="Kalinowski J."/>
            <person name="Ruckert C."/>
        </authorList>
    </citation>
    <scope>NUCLEOTIDE SEQUENCE</scope>
    <source>
        <strain evidence="6">CGMCC 1.15880</strain>
    </source>
</reference>
<protein>
    <recommendedName>
        <fullName evidence="5">HTH luxR-type domain-containing protein</fullName>
    </recommendedName>
</protein>
<dbReference type="InterPro" id="IPR003018">
    <property type="entry name" value="GAF"/>
</dbReference>
<dbReference type="PROSITE" id="PS50043">
    <property type="entry name" value="HTH_LUXR_2"/>
    <property type="match status" value="1"/>
</dbReference>
<dbReference type="AlphaFoldDB" id="A0A916R4Z0"/>
<evidence type="ECO:0000256" key="2">
    <source>
        <dbReference type="ARBA" id="ARBA00023125"/>
    </source>
</evidence>
<feature type="repeat" description="TPR" evidence="4">
    <location>
        <begin position="543"/>
        <end position="576"/>
    </location>
</feature>
<dbReference type="SUPFAM" id="SSF52964">
    <property type="entry name" value="TolB, N-terminal domain"/>
    <property type="match status" value="1"/>
</dbReference>
<organism evidence="6 7">
    <name type="scientific">Neptunicoccus cionae</name>
    <dbReference type="NCBI Taxonomy" id="2035344"/>
    <lineage>
        <taxon>Bacteria</taxon>
        <taxon>Pseudomonadati</taxon>
        <taxon>Pseudomonadota</taxon>
        <taxon>Alphaproteobacteria</taxon>
        <taxon>Rhodobacterales</taxon>
        <taxon>Paracoccaceae</taxon>
        <taxon>Neptunicoccus</taxon>
    </lineage>
</organism>
<dbReference type="PANTHER" id="PTHR44688:SF16">
    <property type="entry name" value="DNA-BINDING TRANSCRIPTIONAL ACTIVATOR DEVR_DOSR"/>
    <property type="match status" value="1"/>
</dbReference>
<feature type="domain" description="HTH luxR-type" evidence="5">
    <location>
        <begin position="1"/>
        <end position="66"/>
    </location>
</feature>
<proteinExistence type="predicted"/>
<dbReference type="InterPro" id="IPR029016">
    <property type="entry name" value="GAF-like_dom_sf"/>
</dbReference>
<dbReference type="Pfam" id="PF00196">
    <property type="entry name" value="GerE"/>
    <property type="match status" value="1"/>
</dbReference>
<dbReference type="SMART" id="SM00065">
    <property type="entry name" value="GAF"/>
    <property type="match status" value="1"/>
</dbReference>
<dbReference type="CDD" id="cd06170">
    <property type="entry name" value="LuxR_C_like"/>
    <property type="match status" value="1"/>
</dbReference>
<name>A0A916R4Z0_9RHOB</name>
<gene>
    <name evidence="6" type="ORF">GCM10011498_39360</name>
</gene>
<keyword evidence="7" id="KW-1185">Reference proteome</keyword>
<reference evidence="6" key="2">
    <citation type="submission" date="2020-09" db="EMBL/GenBank/DDBJ databases">
        <authorList>
            <person name="Sun Q."/>
            <person name="Zhou Y."/>
        </authorList>
    </citation>
    <scope>NUCLEOTIDE SEQUENCE</scope>
    <source>
        <strain evidence="6">CGMCC 1.15880</strain>
    </source>
</reference>
<dbReference type="SUPFAM" id="SSF46894">
    <property type="entry name" value="C-terminal effector domain of the bipartite response regulators"/>
    <property type="match status" value="1"/>
</dbReference>
<evidence type="ECO:0000259" key="5">
    <source>
        <dbReference type="PROSITE" id="PS50043"/>
    </source>
</evidence>
<dbReference type="Gene3D" id="1.25.40.10">
    <property type="entry name" value="Tetratricopeptide repeat domain"/>
    <property type="match status" value="1"/>
</dbReference>
<evidence type="ECO:0000256" key="4">
    <source>
        <dbReference type="PROSITE-ProRule" id="PRU00339"/>
    </source>
</evidence>
<dbReference type="Pfam" id="PF13181">
    <property type="entry name" value="TPR_8"/>
    <property type="match status" value="1"/>
</dbReference>
<dbReference type="SMART" id="SM00421">
    <property type="entry name" value="HTH_LUXR"/>
    <property type="match status" value="1"/>
</dbReference>
<dbReference type="InterPro" id="IPR019734">
    <property type="entry name" value="TPR_rpt"/>
</dbReference>
<accession>A0A916R4Z0</accession>
<dbReference type="Gene3D" id="3.30.450.40">
    <property type="match status" value="1"/>
</dbReference>
<dbReference type="GO" id="GO:0006355">
    <property type="term" value="P:regulation of DNA-templated transcription"/>
    <property type="evidence" value="ECO:0007669"/>
    <property type="project" value="InterPro"/>
</dbReference>
<keyword evidence="1" id="KW-0805">Transcription regulation</keyword>
<dbReference type="InterPro" id="IPR011990">
    <property type="entry name" value="TPR-like_helical_dom_sf"/>
</dbReference>
<evidence type="ECO:0000313" key="7">
    <source>
        <dbReference type="Proteomes" id="UP000628017"/>
    </source>
</evidence>
<dbReference type="PANTHER" id="PTHR44688">
    <property type="entry name" value="DNA-BINDING TRANSCRIPTIONAL ACTIVATOR DEVR_DOSR"/>
    <property type="match status" value="1"/>
</dbReference>